<evidence type="ECO:0000256" key="4">
    <source>
        <dbReference type="ARBA" id="ARBA00022692"/>
    </source>
</evidence>
<dbReference type="Pfam" id="PF01252">
    <property type="entry name" value="Peptidase_A8"/>
    <property type="match status" value="1"/>
</dbReference>
<comment type="caution">
    <text evidence="12">The sequence shown here is derived from an EMBL/GenBank/DDBJ whole genome shotgun (WGS) entry which is preliminary data.</text>
</comment>
<evidence type="ECO:0000256" key="3">
    <source>
        <dbReference type="ARBA" id="ARBA00022670"/>
    </source>
</evidence>
<keyword evidence="3 9" id="KW-0645">Protease</keyword>
<feature type="transmembrane region" description="Helical" evidence="9">
    <location>
        <begin position="112"/>
        <end position="129"/>
    </location>
</feature>
<organism evidence="12 13">
    <name type="scientific">Helicobacter aurati</name>
    <dbReference type="NCBI Taxonomy" id="137778"/>
    <lineage>
        <taxon>Bacteria</taxon>
        <taxon>Pseudomonadati</taxon>
        <taxon>Campylobacterota</taxon>
        <taxon>Epsilonproteobacteria</taxon>
        <taxon>Campylobacterales</taxon>
        <taxon>Helicobacteraceae</taxon>
        <taxon>Helicobacter</taxon>
    </lineage>
</organism>
<dbReference type="UniPathway" id="UPA00665"/>
<dbReference type="RefSeq" id="WP_104763147.1">
    <property type="nucleotide sequence ID" value="NZ_FZPM01000014.1"/>
</dbReference>
<proteinExistence type="inferred from homology"/>
<sequence length="178" mass="20544">MGHRHHNVCQPQVFCQRKSCFKKTATFIIVGLLLLLLDQLIKFYCISLANPRDIHDFVMIAEGKVISLALVYNTGVAFSFLTSLGEWLKFIQVGFLVVICLVLYLQRQLFLQHYLAFACMLSGGISNVLDRFLHGGVVDYIYWHYGFDFPIFNFADICIDCGIALFLWQTIRMSKFRQ</sequence>
<feature type="transmembrane region" description="Helical" evidence="9">
    <location>
        <begin position="25"/>
        <end position="45"/>
    </location>
</feature>
<feature type="transmembrane region" description="Helical" evidence="9">
    <location>
        <begin position="149"/>
        <end position="168"/>
    </location>
</feature>
<accession>A0A3D8J7P1</accession>
<keyword evidence="6 9" id="KW-0378">Hydrolase</keyword>
<dbReference type="AlphaFoldDB" id="A0A3D8J7P1"/>
<dbReference type="Proteomes" id="UP000256424">
    <property type="component" value="Unassembled WGS sequence"/>
</dbReference>
<comment type="pathway">
    <text evidence="9">Protein modification; lipoprotein biosynthesis (signal peptide cleavage).</text>
</comment>
<dbReference type="PANTHER" id="PTHR33695:SF1">
    <property type="entry name" value="LIPOPROTEIN SIGNAL PEPTIDASE"/>
    <property type="match status" value="1"/>
</dbReference>
<keyword evidence="13" id="KW-1185">Reference proteome</keyword>
<dbReference type="GO" id="GO:0004190">
    <property type="term" value="F:aspartic-type endopeptidase activity"/>
    <property type="evidence" value="ECO:0007669"/>
    <property type="project" value="UniProtKB-UniRule"/>
</dbReference>
<reference evidence="12 13" key="1">
    <citation type="submission" date="2018-04" db="EMBL/GenBank/DDBJ databases">
        <title>Novel Campyloabacter and Helicobacter Species and Strains.</title>
        <authorList>
            <person name="Mannion A.J."/>
            <person name="Shen Z."/>
            <person name="Fox J.G."/>
        </authorList>
    </citation>
    <scope>NUCLEOTIDE SEQUENCE [LARGE SCALE GENOMIC DNA]</scope>
    <source>
        <strain evidence="12 13">MIT 97-5075</strain>
    </source>
</reference>
<evidence type="ECO:0000256" key="6">
    <source>
        <dbReference type="ARBA" id="ARBA00022801"/>
    </source>
</evidence>
<evidence type="ECO:0000256" key="5">
    <source>
        <dbReference type="ARBA" id="ARBA00022750"/>
    </source>
</evidence>
<dbReference type="EC" id="3.4.23.36" evidence="9"/>
<dbReference type="PROSITE" id="PS00855">
    <property type="entry name" value="SPASE_II"/>
    <property type="match status" value="1"/>
</dbReference>
<dbReference type="EMBL" id="NXLW01000004">
    <property type="protein sequence ID" value="RDU72871.1"/>
    <property type="molecule type" value="Genomic_DNA"/>
</dbReference>
<keyword evidence="8 9" id="KW-0472">Membrane</keyword>
<comment type="function">
    <text evidence="9 10">This protein specifically catalyzes the removal of signal peptides from prolipoproteins.</text>
</comment>
<comment type="catalytic activity">
    <reaction evidence="9 10">
        <text>Release of signal peptides from bacterial membrane prolipoproteins. Hydrolyzes -Xaa-Yaa-Zaa-|-(S,diacylglyceryl)Cys-, in which Xaa is hydrophobic (preferably Leu), and Yaa (Ala or Ser) and Zaa (Gly or Ala) have small, neutral side chains.</text>
        <dbReference type="EC" id="3.4.23.36"/>
    </reaction>
</comment>
<evidence type="ECO:0000256" key="8">
    <source>
        <dbReference type="ARBA" id="ARBA00023136"/>
    </source>
</evidence>
<dbReference type="NCBIfam" id="TIGR00077">
    <property type="entry name" value="lspA"/>
    <property type="match status" value="1"/>
</dbReference>
<dbReference type="PANTHER" id="PTHR33695">
    <property type="entry name" value="LIPOPROTEIN SIGNAL PEPTIDASE"/>
    <property type="match status" value="1"/>
</dbReference>
<name>A0A3D8J7P1_9HELI</name>
<feature type="active site" evidence="9">
    <location>
        <position position="139"/>
    </location>
</feature>
<evidence type="ECO:0000313" key="13">
    <source>
        <dbReference type="Proteomes" id="UP000256424"/>
    </source>
</evidence>
<keyword evidence="7 9" id="KW-1133">Transmembrane helix</keyword>
<evidence type="ECO:0000256" key="11">
    <source>
        <dbReference type="RuleBase" id="RU004181"/>
    </source>
</evidence>
<comment type="subcellular location">
    <subcellularLocation>
        <location evidence="9">Cell membrane</location>
        <topology evidence="9">Multi-pass membrane protein</topology>
    </subcellularLocation>
</comment>
<protein>
    <recommendedName>
        <fullName evidence="9">Lipoprotein signal peptidase</fullName>
        <ecNumber evidence="9">3.4.23.36</ecNumber>
    </recommendedName>
    <alternativeName>
        <fullName evidence="9">Prolipoprotein signal peptidase</fullName>
    </alternativeName>
    <alternativeName>
        <fullName evidence="9">Signal peptidase II</fullName>
        <shortName evidence="9">SPase II</shortName>
    </alternativeName>
</protein>
<evidence type="ECO:0000256" key="10">
    <source>
        <dbReference type="RuleBase" id="RU000594"/>
    </source>
</evidence>
<dbReference type="GO" id="GO:0006508">
    <property type="term" value="P:proteolysis"/>
    <property type="evidence" value="ECO:0007669"/>
    <property type="project" value="UniProtKB-KW"/>
</dbReference>
<evidence type="ECO:0000313" key="12">
    <source>
        <dbReference type="EMBL" id="RDU72871.1"/>
    </source>
</evidence>
<keyword evidence="2 9" id="KW-1003">Cell membrane</keyword>
<dbReference type="OrthoDB" id="9810259at2"/>
<comment type="similarity">
    <text evidence="1 9 11">Belongs to the peptidase A8 family.</text>
</comment>
<keyword evidence="12" id="KW-0449">Lipoprotein</keyword>
<evidence type="ECO:0000256" key="2">
    <source>
        <dbReference type="ARBA" id="ARBA00022475"/>
    </source>
</evidence>
<feature type="active site" evidence="9">
    <location>
        <position position="156"/>
    </location>
</feature>
<evidence type="ECO:0000256" key="7">
    <source>
        <dbReference type="ARBA" id="ARBA00022989"/>
    </source>
</evidence>
<evidence type="ECO:0000256" key="9">
    <source>
        <dbReference type="HAMAP-Rule" id="MF_00161"/>
    </source>
</evidence>
<dbReference type="GO" id="GO:0005886">
    <property type="term" value="C:plasma membrane"/>
    <property type="evidence" value="ECO:0007669"/>
    <property type="project" value="UniProtKB-SubCell"/>
</dbReference>
<feature type="transmembrane region" description="Helical" evidence="9">
    <location>
        <begin position="87"/>
        <end position="105"/>
    </location>
</feature>
<gene>
    <name evidence="9" type="primary">lspA</name>
    <name evidence="12" type="ORF">CQA66_03005</name>
</gene>
<keyword evidence="5 9" id="KW-0064">Aspartyl protease</keyword>
<evidence type="ECO:0000256" key="1">
    <source>
        <dbReference type="ARBA" id="ARBA00006139"/>
    </source>
</evidence>
<keyword evidence="4 9" id="KW-0812">Transmembrane</keyword>
<dbReference type="PRINTS" id="PR00781">
    <property type="entry name" value="LIPOSIGPTASE"/>
</dbReference>
<dbReference type="InterPro" id="IPR001872">
    <property type="entry name" value="Peptidase_A8"/>
</dbReference>
<dbReference type="HAMAP" id="MF_00161">
    <property type="entry name" value="LspA"/>
    <property type="match status" value="1"/>
</dbReference>